<feature type="transmembrane region" description="Helical" evidence="5">
    <location>
        <begin position="169"/>
        <end position="191"/>
    </location>
</feature>
<gene>
    <name evidence="6" type="ORF">SAMN02910350_01004</name>
</gene>
<evidence type="ECO:0000313" key="7">
    <source>
        <dbReference type="Proteomes" id="UP000199428"/>
    </source>
</evidence>
<keyword evidence="2 5" id="KW-0812">Transmembrane</keyword>
<protein>
    <submittedName>
        <fullName evidence="6">Putative Mn2+ efflux pump MntP</fullName>
    </submittedName>
</protein>
<keyword evidence="1" id="KW-1003">Cell membrane</keyword>
<organism evidence="6 7">
    <name type="scientific">Pseudobutyrivibrio xylanivorans</name>
    <dbReference type="NCBI Taxonomy" id="185007"/>
    <lineage>
        <taxon>Bacteria</taxon>
        <taxon>Bacillati</taxon>
        <taxon>Bacillota</taxon>
        <taxon>Clostridia</taxon>
        <taxon>Lachnospirales</taxon>
        <taxon>Lachnospiraceae</taxon>
        <taxon>Pseudobutyrivibrio</taxon>
    </lineage>
</organism>
<evidence type="ECO:0000256" key="5">
    <source>
        <dbReference type="SAM" id="Phobius"/>
    </source>
</evidence>
<evidence type="ECO:0000256" key="4">
    <source>
        <dbReference type="ARBA" id="ARBA00023136"/>
    </source>
</evidence>
<evidence type="ECO:0000256" key="1">
    <source>
        <dbReference type="ARBA" id="ARBA00022475"/>
    </source>
</evidence>
<feature type="transmembrane region" description="Helical" evidence="5">
    <location>
        <begin position="74"/>
        <end position="91"/>
    </location>
</feature>
<evidence type="ECO:0000313" key="6">
    <source>
        <dbReference type="EMBL" id="SCZ77929.1"/>
    </source>
</evidence>
<sequence length="194" mass="21538">MSLLEDLLIIVGVLLDVFATMEIQGAMIAQIKKKTLFIACGVVAAIELSFFFAGYTICWLLAGRGAIDNPYYYGETVAVIVLTILGIRLIVKAVKQEFIQEHLRDSLRVWDYVRFIVVSSFYTAAAGCVCGLVGITVWHVIVIITVISILMVIMGLYTGLHFGFENKTIAYVIGAILLWGVSLEMLLHRIFEVI</sequence>
<dbReference type="PANTHER" id="PTHR35529:SF1">
    <property type="entry name" value="MANGANESE EFFLUX PUMP MNTP-RELATED"/>
    <property type="match status" value="1"/>
</dbReference>
<feature type="transmembrane region" description="Helical" evidence="5">
    <location>
        <begin position="112"/>
        <end position="134"/>
    </location>
</feature>
<name>A0A1G5RX72_PSEXY</name>
<dbReference type="EMBL" id="FMWK01000004">
    <property type="protein sequence ID" value="SCZ77929.1"/>
    <property type="molecule type" value="Genomic_DNA"/>
</dbReference>
<reference evidence="6 7" key="1">
    <citation type="submission" date="2016-10" db="EMBL/GenBank/DDBJ databases">
        <authorList>
            <person name="de Groot N.N."/>
        </authorList>
    </citation>
    <scope>NUCLEOTIDE SEQUENCE [LARGE SCALE GENOMIC DNA]</scope>
    <source>
        <strain evidence="6 7">DSM 10317</strain>
    </source>
</reference>
<dbReference type="RefSeq" id="WP_176757604.1">
    <property type="nucleotide sequence ID" value="NZ_FMWK01000004.1"/>
</dbReference>
<proteinExistence type="predicted"/>
<accession>A0A1G5RX72</accession>
<dbReference type="InterPro" id="IPR003810">
    <property type="entry name" value="Mntp/YtaF"/>
</dbReference>
<feature type="transmembrane region" description="Helical" evidence="5">
    <location>
        <begin position="36"/>
        <end position="62"/>
    </location>
</feature>
<dbReference type="Pfam" id="PF02659">
    <property type="entry name" value="Mntp"/>
    <property type="match status" value="1"/>
</dbReference>
<dbReference type="PANTHER" id="PTHR35529">
    <property type="entry name" value="MANGANESE EFFLUX PUMP MNTP-RELATED"/>
    <property type="match status" value="1"/>
</dbReference>
<dbReference type="Proteomes" id="UP000199428">
    <property type="component" value="Unassembled WGS sequence"/>
</dbReference>
<keyword evidence="3 5" id="KW-1133">Transmembrane helix</keyword>
<evidence type="ECO:0000256" key="2">
    <source>
        <dbReference type="ARBA" id="ARBA00022692"/>
    </source>
</evidence>
<dbReference type="AlphaFoldDB" id="A0A1G5RX72"/>
<keyword evidence="4 5" id="KW-0472">Membrane</keyword>
<feature type="transmembrane region" description="Helical" evidence="5">
    <location>
        <begin position="6"/>
        <end position="29"/>
    </location>
</feature>
<feature type="transmembrane region" description="Helical" evidence="5">
    <location>
        <begin position="140"/>
        <end position="157"/>
    </location>
</feature>
<evidence type="ECO:0000256" key="3">
    <source>
        <dbReference type="ARBA" id="ARBA00022989"/>
    </source>
</evidence>